<accession>A0A1D1ULN2</accession>
<name>A0A1D1ULN2_RAMVA</name>
<evidence type="ECO:0000313" key="2">
    <source>
        <dbReference type="Proteomes" id="UP000186922"/>
    </source>
</evidence>
<gene>
    <name evidence="1" type="primary">RvY_00134-1</name>
    <name evidence="1" type="synonym">RvY_00134.1</name>
    <name evidence="1" type="ORF">RvY_00134</name>
</gene>
<organism evidence="1 2">
    <name type="scientific">Ramazzottius varieornatus</name>
    <name type="common">Water bear</name>
    <name type="synonym">Tardigrade</name>
    <dbReference type="NCBI Taxonomy" id="947166"/>
    <lineage>
        <taxon>Eukaryota</taxon>
        <taxon>Metazoa</taxon>
        <taxon>Ecdysozoa</taxon>
        <taxon>Tardigrada</taxon>
        <taxon>Eutardigrada</taxon>
        <taxon>Parachela</taxon>
        <taxon>Hypsibioidea</taxon>
        <taxon>Ramazzottiidae</taxon>
        <taxon>Ramazzottius</taxon>
    </lineage>
</organism>
<reference evidence="1 2" key="1">
    <citation type="journal article" date="2016" name="Nat. Commun.">
        <title>Extremotolerant tardigrade genome and improved radiotolerance of human cultured cells by tardigrade-unique protein.</title>
        <authorList>
            <person name="Hashimoto T."/>
            <person name="Horikawa D.D."/>
            <person name="Saito Y."/>
            <person name="Kuwahara H."/>
            <person name="Kozuka-Hata H."/>
            <person name="Shin-I T."/>
            <person name="Minakuchi Y."/>
            <person name="Ohishi K."/>
            <person name="Motoyama A."/>
            <person name="Aizu T."/>
            <person name="Enomoto A."/>
            <person name="Kondo K."/>
            <person name="Tanaka S."/>
            <person name="Hara Y."/>
            <person name="Koshikawa S."/>
            <person name="Sagara H."/>
            <person name="Miura T."/>
            <person name="Yokobori S."/>
            <person name="Miyagawa K."/>
            <person name="Suzuki Y."/>
            <person name="Kubo T."/>
            <person name="Oyama M."/>
            <person name="Kohara Y."/>
            <person name="Fujiyama A."/>
            <person name="Arakawa K."/>
            <person name="Katayama T."/>
            <person name="Toyoda A."/>
            <person name="Kunieda T."/>
        </authorList>
    </citation>
    <scope>NUCLEOTIDE SEQUENCE [LARGE SCALE GENOMIC DNA]</scope>
    <source>
        <strain evidence="1 2">YOKOZUNA-1</strain>
    </source>
</reference>
<keyword evidence="2" id="KW-1185">Reference proteome</keyword>
<dbReference type="AlphaFoldDB" id="A0A1D1ULN2"/>
<sequence length="48" mass="5325">MLGPDAERRADAVQVFGPNQFCLCGDTTCNTRPLILTISQLDKSDREQ</sequence>
<evidence type="ECO:0000313" key="1">
    <source>
        <dbReference type="EMBL" id="GAU87253.1"/>
    </source>
</evidence>
<dbReference type="EMBL" id="BDGG01000001">
    <property type="protein sequence ID" value="GAU87253.1"/>
    <property type="molecule type" value="Genomic_DNA"/>
</dbReference>
<dbReference type="Proteomes" id="UP000186922">
    <property type="component" value="Unassembled WGS sequence"/>
</dbReference>
<proteinExistence type="predicted"/>
<comment type="caution">
    <text evidence="1">The sequence shown here is derived from an EMBL/GenBank/DDBJ whole genome shotgun (WGS) entry which is preliminary data.</text>
</comment>
<protein>
    <submittedName>
        <fullName evidence="1">Uncharacterized protein</fullName>
    </submittedName>
</protein>